<accession>A0ABQ4QLU5</accession>
<keyword evidence="3" id="KW-1185">Reference proteome</keyword>
<proteinExistence type="predicted"/>
<gene>
    <name evidence="2" type="ORF">AFCDBAGC_3709</name>
</gene>
<dbReference type="RefSeq" id="WP_238272685.1">
    <property type="nucleotide sequence ID" value="NZ_BPQG01000056.1"/>
</dbReference>
<sequence length="126" mass="13466">MTRLAAFLVLGALAATPAAAGGQTVLSIVEDLRGRLPATAYVAEVLATVTPTILAWLESEGLPHRADQLVQVAGPRGFALILVASDTDWDCDWIATVELIGDKAVELARLVRRFRELRGYGPERAA</sequence>
<protein>
    <submittedName>
        <fullName evidence="2">Uncharacterized protein</fullName>
    </submittedName>
</protein>
<dbReference type="Proteomes" id="UP001055117">
    <property type="component" value="Unassembled WGS sequence"/>
</dbReference>
<name>A0ABQ4QLU5_9HYPH</name>
<evidence type="ECO:0000313" key="2">
    <source>
        <dbReference type="EMBL" id="GJD45832.1"/>
    </source>
</evidence>
<comment type="caution">
    <text evidence="2">The sequence shown here is derived from an EMBL/GenBank/DDBJ whole genome shotgun (WGS) entry which is preliminary data.</text>
</comment>
<keyword evidence="1" id="KW-0732">Signal</keyword>
<evidence type="ECO:0000313" key="3">
    <source>
        <dbReference type="Proteomes" id="UP001055117"/>
    </source>
</evidence>
<feature type="chain" id="PRO_5045119260" evidence="1">
    <location>
        <begin position="21"/>
        <end position="126"/>
    </location>
</feature>
<evidence type="ECO:0000256" key="1">
    <source>
        <dbReference type="SAM" id="SignalP"/>
    </source>
</evidence>
<organism evidence="2 3">
    <name type="scientific">Methylobacterium cerastii</name>
    <dbReference type="NCBI Taxonomy" id="932741"/>
    <lineage>
        <taxon>Bacteria</taxon>
        <taxon>Pseudomonadati</taxon>
        <taxon>Pseudomonadota</taxon>
        <taxon>Alphaproteobacteria</taxon>
        <taxon>Hyphomicrobiales</taxon>
        <taxon>Methylobacteriaceae</taxon>
        <taxon>Methylobacterium</taxon>
    </lineage>
</organism>
<dbReference type="EMBL" id="BPQG01000056">
    <property type="protein sequence ID" value="GJD45832.1"/>
    <property type="molecule type" value="Genomic_DNA"/>
</dbReference>
<feature type="signal peptide" evidence="1">
    <location>
        <begin position="1"/>
        <end position="20"/>
    </location>
</feature>
<reference evidence="2 3" key="1">
    <citation type="journal article" date="2021" name="Front. Microbiol.">
        <title>Comprehensive Comparative Genomics and Phenotyping of Methylobacterium Species.</title>
        <authorList>
            <person name="Alessa O."/>
            <person name="Ogura Y."/>
            <person name="Fujitani Y."/>
            <person name="Takami H."/>
            <person name="Hayashi T."/>
            <person name="Sahin N."/>
            <person name="Tani A."/>
        </authorList>
    </citation>
    <scope>NUCLEOTIDE SEQUENCE [LARGE SCALE GENOMIC DNA]</scope>
    <source>
        <strain evidence="2 3">DSM 23679</strain>
    </source>
</reference>